<dbReference type="AlphaFoldDB" id="A0AAJ6U6W2"/>
<protein>
    <recommendedName>
        <fullName evidence="5">Nucleolar protein 56</fullName>
    </recommendedName>
</protein>
<reference evidence="9" key="1">
    <citation type="submission" date="2025-08" db="UniProtKB">
        <authorList>
            <consortium name="RefSeq"/>
        </authorList>
    </citation>
    <scope>IDENTIFICATION</scope>
</reference>
<feature type="domain" description="Nop" evidence="7">
    <location>
        <begin position="295"/>
        <end position="413"/>
    </location>
</feature>
<dbReference type="GO" id="GO:0042254">
    <property type="term" value="P:ribosome biogenesis"/>
    <property type="evidence" value="ECO:0007669"/>
    <property type="project" value="UniProtKB-KW"/>
</dbReference>
<dbReference type="InterPro" id="IPR036070">
    <property type="entry name" value="Nop_dom_sf"/>
</dbReference>
<comment type="subcellular location">
    <subcellularLocation>
        <location evidence="1">Nucleus</location>
        <location evidence="1">Nucleolus</location>
    </subcellularLocation>
</comment>
<dbReference type="Pfam" id="PF01798">
    <property type="entry name" value="Nop"/>
    <property type="match status" value="1"/>
</dbReference>
<evidence type="ECO:0000256" key="6">
    <source>
        <dbReference type="SAM" id="MobiDB-lite"/>
    </source>
</evidence>
<dbReference type="RefSeq" id="XP_011024058.1">
    <property type="nucleotide sequence ID" value="XM_011025756.1"/>
</dbReference>
<dbReference type="PANTHER" id="PTHR10894">
    <property type="entry name" value="NUCLEOLAR PROTEIN 5 NUCLEOLAR PROTEIN NOP5 NOP58"/>
    <property type="match status" value="1"/>
</dbReference>
<dbReference type="PANTHER" id="PTHR10894:SF0">
    <property type="entry name" value="NUCLEOLAR PROTEIN 56"/>
    <property type="match status" value="1"/>
</dbReference>
<sequence>MALYLLYETSSGYSLFQASGIDEIGQNTEAVRNSVSDLNRFGKVVQLTAFHPFESALDALNQINSVSEGIMTDELRNFLELNLPKVKEGKKAKFSLGVAEPKIGSHIFEVTKIPCQSNDFVHELLRGVRLHFERFIKDLKPGDLEKAQLGLGHSYSRAKVKFNVNRVDNMVIQAIFLLDTLDKDVNSFAMRVREWYSWHFPELAKIVNDNYLYAKLAKFIDDKSKLSEDKLPELTDLLGDEDKAKEVVEAAKASMGQDLSPIDLINVQQFAQRVMDLSEYRKKLHEYLITKMNDIAPNLASLIGEMVGARLISHAGSLTNLAKCPSSTLQILGAEKALFRALKTRGNTPKYGLIFHSSFIGRASARNKGRMARYLANKCSIASRIDCFSENGTTIFGEKLREQVEERLDFYDKGVAPRKNIDVMKAAIESNENKDTDMETEEATAVPSAKKSKKKKSKSDAAENSELMAEDKPTVNGGASEDAKSEKKKKKEKRKLELEQTVKNSNGTNGVEAEEDGISTKKKKKKSKDQDGEDLQDASDMKKKRKKKSKGEE</sequence>
<evidence type="ECO:0000256" key="3">
    <source>
        <dbReference type="ARBA" id="ARBA00022517"/>
    </source>
</evidence>
<evidence type="ECO:0000259" key="7">
    <source>
        <dbReference type="PROSITE" id="PS51358"/>
    </source>
</evidence>
<dbReference type="GeneID" id="105125351"/>
<dbReference type="GO" id="GO:0032040">
    <property type="term" value="C:small-subunit processome"/>
    <property type="evidence" value="ECO:0007669"/>
    <property type="project" value="InterPro"/>
</dbReference>
<organism evidence="8 9">
    <name type="scientific">Populus euphratica</name>
    <name type="common">Euphrates poplar</name>
    <dbReference type="NCBI Taxonomy" id="75702"/>
    <lineage>
        <taxon>Eukaryota</taxon>
        <taxon>Viridiplantae</taxon>
        <taxon>Streptophyta</taxon>
        <taxon>Embryophyta</taxon>
        <taxon>Tracheophyta</taxon>
        <taxon>Spermatophyta</taxon>
        <taxon>Magnoliopsida</taxon>
        <taxon>eudicotyledons</taxon>
        <taxon>Gunneridae</taxon>
        <taxon>Pentapetalae</taxon>
        <taxon>rosids</taxon>
        <taxon>fabids</taxon>
        <taxon>Malpighiales</taxon>
        <taxon>Salicaceae</taxon>
        <taxon>Saliceae</taxon>
        <taxon>Populus</taxon>
    </lineage>
</organism>
<proteinExistence type="inferred from homology"/>
<name>A0AAJ6U6W2_POPEU</name>
<dbReference type="PROSITE" id="PS51358">
    <property type="entry name" value="NOP"/>
    <property type="match status" value="1"/>
</dbReference>
<keyword evidence="4" id="KW-0539">Nucleus</keyword>
<evidence type="ECO:0000256" key="4">
    <source>
        <dbReference type="ARBA" id="ARBA00023242"/>
    </source>
</evidence>
<evidence type="ECO:0000256" key="1">
    <source>
        <dbReference type="ARBA" id="ARBA00004604"/>
    </source>
</evidence>
<evidence type="ECO:0000313" key="8">
    <source>
        <dbReference type="Proteomes" id="UP000694918"/>
    </source>
</evidence>
<feature type="compositionally biased region" description="Basic residues" evidence="6">
    <location>
        <begin position="542"/>
        <end position="553"/>
    </location>
</feature>
<dbReference type="Gene3D" id="1.10.287.4070">
    <property type="match status" value="1"/>
</dbReference>
<dbReference type="InterPro" id="IPR045056">
    <property type="entry name" value="Nop56/Nop58"/>
</dbReference>
<dbReference type="FunFam" id="1.10.287.4070:FF:000002">
    <property type="entry name" value="Nucleolar protein 56"/>
    <property type="match status" value="1"/>
</dbReference>
<dbReference type="Pfam" id="PF08156">
    <property type="entry name" value="NOP5NT"/>
    <property type="match status" value="1"/>
</dbReference>
<gene>
    <name evidence="9" type="primary">LOC105125351</name>
</gene>
<comment type="similarity">
    <text evidence="2">Belongs to the NOP5/NOP56 family.</text>
</comment>
<dbReference type="SMART" id="SM00931">
    <property type="entry name" value="NOSIC"/>
    <property type="match status" value="1"/>
</dbReference>
<dbReference type="FunFam" id="1.10.246.90:FF:000001">
    <property type="entry name" value="Nucleolar protein 56"/>
    <property type="match status" value="1"/>
</dbReference>
<dbReference type="InterPro" id="IPR002687">
    <property type="entry name" value="Nop_dom"/>
</dbReference>
<dbReference type="SUPFAM" id="SSF89124">
    <property type="entry name" value="Nop domain"/>
    <property type="match status" value="1"/>
</dbReference>
<keyword evidence="3" id="KW-0690">Ribosome biogenesis</keyword>
<dbReference type="InterPro" id="IPR012976">
    <property type="entry name" value="NOSIC"/>
</dbReference>
<dbReference type="InterPro" id="IPR012974">
    <property type="entry name" value="NOP58/56_N"/>
</dbReference>
<dbReference type="Gene3D" id="1.10.246.90">
    <property type="entry name" value="Nop domain"/>
    <property type="match status" value="1"/>
</dbReference>
<accession>A0AAJ6U6W2</accession>
<evidence type="ECO:0000256" key="5">
    <source>
        <dbReference type="ARBA" id="ARBA00040742"/>
    </source>
</evidence>
<feature type="region of interest" description="Disordered" evidence="6">
    <location>
        <begin position="432"/>
        <end position="553"/>
    </location>
</feature>
<dbReference type="Proteomes" id="UP000694918">
    <property type="component" value="Unplaced"/>
</dbReference>
<dbReference type="InterPro" id="IPR042239">
    <property type="entry name" value="Nop_C"/>
</dbReference>
<evidence type="ECO:0000313" key="9">
    <source>
        <dbReference type="RefSeq" id="XP_011024058.1"/>
    </source>
</evidence>
<dbReference type="GO" id="GO:0031428">
    <property type="term" value="C:box C/D methylation guide snoRNP complex"/>
    <property type="evidence" value="ECO:0007669"/>
    <property type="project" value="InterPro"/>
</dbReference>
<dbReference type="KEGG" id="peu:105125351"/>
<dbReference type="GO" id="GO:0030515">
    <property type="term" value="F:snoRNA binding"/>
    <property type="evidence" value="ECO:0007669"/>
    <property type="project" value="InterPro"/>
</dbReference>
<keyword evidence="8" id="KW-1185">Reference proteome</keyword>
<evidence type="ECO:0000256" key="2">
    <source>
        <dbReference type="ARBA" id="ARBA00009211"/>
    </source>
</evidence>